<evidence type="ECO:0000256" key="2">
    <source>
        <dbReference type="ARBA" id="ARBA00022475"/>
    </source>
</evidence>
<comment type="caution">
    <text evidence="8">The sequence shown here is derived from an EMBL/GenBank/DDBJ whole genome shotgun (WGS) entry which is preliminary data.</text>
</comment>
<protein>
    <recommendedName>
        <fullName evidence="7">RDD domain-containing protein</fullName>
    </recommendedName>
</protein>
<gene>
    <name evidence="8" type="ORF">A9Q84_17080</name>
</gene>
<feature type="domain" description="RDD" evidence="7">
    <location>
        <begin position="20"/>
        <end position="147"/>
    </location>
</feature>
<dbReference type="EMBL" id="MAAO01000010">
    <property type="protein sequence ID" value="OUR94823.1"/>
    <property type="molecule type" value="Genomic_DNA"/>
</dbReference>
<keyword evidence="2" id="KW-1003">Cell membrane</keyword>
<dbReference type="Proteomes" id="UP000196531">
    <property type="component" value="Unassembled WGS sequence"/>
</dbReference>
<evidence type="ECO:0000259" key="7">
    <source>
        <dbReference type="Pfam" id="PF06271"/>
    </source>
</evidence>
<feature type="transmembrane region" description="Helical" evidence="6">
    <location>
        <begin position="66"/>
        <end position="83"/>
    </location>
</feature>
<feature type="transmembrane region" description="Helical" evidence="6">
    <location>
        <begin position="116"/>
        <end position="134"/>
    </location>
</feature>
<evidence type="ECO:0000313" key="8">
    <source>
        <dbReference type="EMBL" id="OUR94823.1"/>
    </source>
</evidence>
<accession>A0A1Y5F3L9</accession>
<dbReference type="PANTHER" id="PTHR36115:SF9">
    <property type="entry name" value="LMO1584 PROTEIN"/>
    <property type="match status" value="1"/>
</dbReference>
<evidence type="ECO:0000256" key="6">
    <source>
        <dbReference type="SAM" id="Phobius"/>
    </source>
</evidence>
<dbReference type="Pfam" id="PF06271">
    <property type="entry name" value="RDD"/>
    <property type="match status" value="1"/>
</dbReference>
<dbReference type="InterPro" id="IPR010432">
    <property type="entry name" value="RDD"/>
</dbReference>
<comment type="subcellular location">
    <subcellularLocation>
        <location evidence="1">Cell membrane</location>
        <topology evidence="1">Multi-pass membrane protein</topology>
    </subcellularLocation>
</comment>
<evidence type="ECO:0000256" key="3">
    <source>
        <dbReference type="ARBA" id="ARBA00022692"/>
    </source>
</evidence>
<evidence type="ECO:0000256" key="5">
    <source>
        <dbReference type="ARBA" id="ARBA00023136"/>
    </source>
</evidence>
<evidence type="ECO:0000256" key="4">
    <source>
        <dbReference type="ARBA" id="ARBA00022989"/>
    </source>
</evidence>
<keyword evidence="5 6" id="KW-0472">Membrane</keyword>
<evidence type="ECO:0000256" key="1">
    <source>
        <dbReference type="ARBA" id="ARBA00004651"/>
    </source>
</evidence>
<name>A0A1Y5F3L9_9BACT</name>
<dbReference type="AlphaFoldDB" id="A0A1Y5F3L9"/>
<keyword evidence="4 6" id="KW-1133">Transmembrane helix</keyword>
<organism evidence="8 9">
    <name type="scientific">Halobacteriovorax marinus</name>
    <dbReference type="NCBI Taxonomy" id="97084"/>
    <lineage>
        <taxon>Bacteria</taxon>
        <taxon>Pseudomonadati</taxon>
        <taxon>Bdellovibrionota</taxon>
        <taxon>Bacteriovoracia</taxon>
        <taxon>Bacteriovoracales</taxon>
        <taxon>Halobacteriovoraceae</taxon>
        <taxon>Halobacteriovorax</taxon>
    </lineage>
</organism>
<dbReference type="GO" id="GO:0005886">
    <property type="term" value="C:plasma membrane"/>
    <property type="evidence" value="ECO:0007669"/>
    <property type="project" value="UniProtKB-SubCell"/>
</dbReference>
<feature type="transmembrane region" description="Helical" evidence="6">
    <location>
        <begin position="33"/>
        <end position="54"/>
    </location>
</feature>
<dbReference type="PANTHER" id="PTHR36115">
    <property type="entry name" value="PROLINE-RICH ANTIGEN HOMOLOG-RELATED"/>
    <property type="match status" value="1"/>
</dbReference>
<dbReference type="InterPro" id="IPR051791">
    <property type="entry name" value="Pra-immunoreactive"/>
</dbReference>
<keyword evidence="3 6" id="KW-0812">Transmembrane</keyword>
<sequence>MSEKIIINTTRLAKRTDATAGYIPRSLALLIDFTLIGIPTLLVLNFAEALFATIGISERYFYYPKFILFSAVWFTYTAVMYHFTGATLGKSALGLQVVSTETQHLPSTFRVFFREVIARPLSSIFFFGYILAIFRHDKKSLHDILAKTEVINRRSKLENRDVPVAYVPFFISLLALLSMSFMFKFEYSDSFNKIQSVTKFDLGNFEFAKRFAKYQEEKEIIDKYEGNSIILAYDISKNPELFKTLPKKLITEELLLKVFKTNPELMSKIPDDFIYTQKFVEDLVNLLDSPDTYATVKLRNSKHYTDAVYKKNKSIEDEMKPYIEAYKNLRRPSLKEKSLYTIPVKILRHEKFTTFLSKTDPRFGNMLPSDAIVTTEAAKEFIKHNSLKRLPISIQKNSEALTFVLTNSKHAYRAISREHKNDKKLAMIAIKAFPSNIQYLKGSLTSDKDIFKMALSKWDYSKLLKDDHHTKPKKSLIQYLIQAYSKKISSY</sequence>
<reference evidence="9" key="1">
    <citation type="journal article" date="2017" name="Proc. Natl. Acad. Sci. U.S.A.">
        <title>Simulation of Deepwater Horizon oil plume reveals substrate specialization within a complex community of hydrocarbon-degraders.</title>
        <authorList>
            <person name="Hu P."/>
            <person name="Dubinsky E.A."/>
            <person name="Probst A.J."/>
            <person name="Wang J."/>
            <person name="Sieber C.M.K."/>
            <person name="Tom L.M."/>
            <person name="Gardinali P."/>
            <person name="Banfield J.F."/>
            <person name="Atlas R.M."/>
            <person name="Andersen G.L."/>
        </authorList>
    </citation>
    <scope>NUCLEOTIDE SEQUENCE [LARGE SCALE GENOMIC DNA]</scope>
</reference>
<evidence type="ECO:0000313" key="9">
    <source>
        <dbReference type="Proteomes" id="UP000196531"/>
    </source>
</evidence>
<proteinExistence type="predicted"/>
<feature type="transmembrane region" description="Helical" evidence="6">
    <location>
        <begin position="163"/>
        <end position="183"/>
    </location>
</feature>